<protein>
    <submittedName>
        <fullName evidence="1">Uncharacterized protein</fullName>
    </submittedName>
</protein>
<reference evidence="1 2" key="1">
    <citation type="journal article" date="2019" name="Nat. Ecol. Evol.">
        <title>Megaphylogeny resolves global patterns of mushroom evolution.</title>
        <authorList>
            <person name="Varga T."/>
            <person name="Krizsan K."/>
            <person name="Foldi C."/>
            <person name="Dima B."/>
            <person name="Sanchez-Garcia M."/>
            <person name="Sanchez-Ramirez S."/>
            <person name="Szollosi G.J."/>
            <person name="Szarkandi J.G."/>
            <person name="Papp V."/>
            <person name="Albert L."/>
            <person name="Andreopoulos W."/>
            <person name="Angelini C."/>
            <person name="Antonin V."/>
            <person name="Barry K.W."/>
            <person name="Bougher N.L."/>
            <person name="Buchanan P."/>
            <person name="Buyck B."/>
            <person name="Bense V."/>
            <person name="Catcheside P."/>
            <person name="Chovatia M."/>
            <person name="Cooper J."/>
            <person name="Damon W."/>
            <person name="Desjardin D."/>
            <person name="Finy P."/>
            <person name="Geml J."/>
            <person name="Haridas S."/>
            <person name="Hughes K."/>
            <person name="Justo A."/>
            <person name="Karasinski D."/>
            <person name="Kautmanova I."/>
            <person name="Kiss B."/>
            <person name="Kocsube S."/>
            <person name="Kotiranta H."/>
            <person name="LaButti K.M."/>
            <person name="Lechner B.E."/>
            <person name="Liimatainen K."/>
            <person name="Lipzen A."/>
            <person name="Lukacs Z."/>
            <person name="Mihaltcheva S."/>
            <person name="Morgado L.N."/>
            <person name="Niskanen T."/>
            <person name="Noordeloos M.E."/>
            <person name="Ohm R.A."/>
            <person name="Ortiz-Santana B."/>
            <person name="Ovrebo C."/>
            <person name="Racz N."/>
            <person name="Riley R."/>
            <person name="Savchenko A."/>
            <person name="Shiryaev A."/>
            <person name="Soop K."/>
            <person name="Spirin V."/>
            <person name="Szebenyi C."/>
            <person name="Tomsovsky M."/>
            <person name="Tulloss R.E."/>
            <person name="Uehling J."/>
            <person name="Grigoriev I.V."/>
            <person name="Vagvolgyi C."/>
            <person name="Papp T."/>
            <person name="Martin F.M."/>
            <person name="Miettinen O."/>
            <person name="Hibbett D.S."/>
            <person name="Nagy L.G."/>
        </authorList>
    </citation>
    <scope>NUCLEOTIDE SEQUENCE [LARGE SCALE GENOMIC DNA]</scope>
    <source>
        <strain evidence="1 2">CBS 121175</strain>
    </source>
</reference>
<dbReference type="Proteomes" id="UP000307440">
    <property type="component" value="Unassembled WGS sequence"/>
</dbReference>
<proteinExistence type="predicted"/>
<keyword evidence="2" id="KW-1185">Reference proteome</keyword>
<evidence type="ECO:0000313" key="2">
    <source>
        <dbReference type="Proteomes" id="UP000307440"/>
    </source>
</evidence>
<dbReference type="EMBL" id="ML210266">
    <property type="protein sequence ID" value="TFK21503.1"/>
    <property type="molecule type" value="Genomic_DNA"/>
</dbReference>
<organism evidence="1 2">
    <name type="scientific">Coprinopsis marcescibilis</name>
    <name type="common">Agaric fungus</name>
    <name type="synonym">Psathyrella marcescibilis</name>
    <dbReference type="NCBI Taxonomy" id="230819"/>
    <lineage>
        <taxon>Eukaryota</taxon>
        <taxon>Fungi</taxon>
        <taxon>Dikarya</taxon>
        <taxon>Basidiomycota</taxon>
        <taxon>Agaricomycotina</taxon>
        <taxon>Agaricomycetes</taxon>
        <taxon>Agaricomycetidae</taxon>
        <taxon>Agaricales</taxon>
        <taxon>Agaricineae</taxon>
        <taxon>Psathyrellaceae</taxon>
        <taxon>Coprinopsis</taxon>
    </lineage>
</organism>
<sequence length="89" mass="10281">MPTLAAKFSATKSRMTVTRVPGCFLNEHTGQVGLLVRLTHDRYSQPELSNSLSITSFPLFYFLSRRFFEDRALFWRTTDTMPLAWVCES</sequence>
<gene>
    <name evidence="1" type="ORF">FA15DRAFT_78548</name>
</gene>
<name>A0A5C3KNP4_COPMA</name>
<dbReference type="AlphaFoldDB" id="A0A5C3KNP4"/>
<evidence type="ECO:0000313" key="1">
    <source>
        <dbReference type="EMBL" id="TFK21503.1"/>
    </source>
</evidence>
<accession>A0A5C3KNP4</accession>